<sequence length="176" mass="19360">ATRRALFRGDVLRALTERLDAILDLAKRGEATLDMPVRYVAQYVACDRVAQTVEIVDQAAPGPGQEQAIGAAIPGVGAAFEQAVLDQAVKQPHQRDRLQFEDVGEIDLGKPLLLAQPEQNDPLGTRGPSRLGAMIDIVAQQPRALDELRDELAFEIERHRGPRCVSQTEYFCSFLT</sequence>
<evidence type="ECO:0000313" key="2">
    <source>
        <dbReference type="Proteomes" id="UP000287033"/>
    </source>
</evidence>
<dbReference type="Proteomes" id="UP000287033">
    <property type="component" value="Unassembled WGS sequence"/>
</dbReference>
<dbReference type="AlphaFoldDB" id="A0A401TJX3"/>
<comment type="caution">
    <text evidence="1">The sequence shown here is derived from an EMBL/GenBank/DDBJ whole genome shotgun (WGS) entry which is preliminary data.</text>
</comment>
<organism evidence="1 2">
    <name type="scientific">Chiloscyllium punctatum</name>
    <name type="common">Brownbanded bambooshark</name>
    <name type="synonym">Hemiscyllium punctatum</name>
    <dbReference type="NCBI Taxonomy" id="137246"/>
    <lineage>
        <taxon>Eukaryota</taxon>
        <taxon>Metazoa</taxon>
        <taxon>Chordata</taxon>
        <taxon>Craniata</taxon>
        <taxon>Vertebrata</taxon>
        <taxon>Chondrichthyes</taxon>
        <taxon>Elasmobranchii</taxon>
        <taxon>Galeomorphii</taxon>
        <taxon>Galeoidea</taxon>
        <taxon>Orectolobiformes</taxon>
        <taxon>Hemiscylliidae</taxon>
        <taxon>Chiloscyllium</taxon>
    </lineage>
</organism>
<protein>
    <submittedName>
        <fullName evidence="1">Uncharacterized protein</fullName>
    </submittedName>
</protein>
<proteinExistence type="predicted"/>
<gene>
    <name evidence="1" type="ORF">chiPu_0027211</name>
</gene>
<reference evidence="1 2" key="1">
    <citation type="journal article" date="2018" name="Nat. Ecol. Evol.">
        <title>Shark genomes provide insights into elasmobranch evolution and the origin of vertebrates.</title>
        <authorList>
            <person name="Hara Y"/>
            <person name="Yamaguchi K"/>
            <person name="Onimaru K"/>
            <person name="Kadota M"/>
            <person name="Koyanagi M"/>
            <person name="Keeley SD"/>
            <person name="Tatsumi K"/>
            <person name="Tanaka K"/>
            <person name="Motone F"/>
            <person name="Kageyama Y"/>
            <person name="Nozu R"/>
            <person name="Adachi N"/>
            <person name="Nishimura O"/>
            <person name="Nakagawa R"/>
            <person name="Tanegashima C"/>
            <person name="Kiyatake I"/>
            <person name="Matsumoto R"/>
            <person name="Murakumo K"/>
            <person name="Nishida K"/>
            <person name="Terakita A"/>
            <person name="Kuratani S"/>
            <person name="Sato K"/>
            <person name="Hyodo S Kuraku.S."/>
        </authorList>
    </citation>
    <scope>NUCLEOTIDE SEQUENCE [LARGE SCALE GENOMIC DNA]</scope>
</reference>
<feature type="non-terminal residue" evidence="1">
    <location>
        <position position="1"/>
    </location>
</feature>
<accession>A0A401TJX3</accession>
<dbReference type="EMBL" id="BEZZ01097917">
    <property type="protein sequence ID" value="GCC42935.1"/>
    <property type="molecule type" value="Genomic_DNA"/>
</dbReference>
<name>A0A401TJX3_CHIPU</name>
<evidence type="ECO:0000313" key="1">
    <source>
        <dbReference type="EMBL" id="GCC42935.1"/>
    </source>
</evidence>
<keyword evidence="2" id="KW-1185">Reference proteome</keyword>